<sequence>MNFQWMSPAAPCPIIEWHDIRTERARAEDYLALVESRFAAPLLAAGGAPLGHFHVASHPDRLILLRGFASIPARRTALTGFYASPEWALYRQEAIGLVRETETALTRAVTPADGIRPIRPGDALIGLISDLRFAEQIGSYHLWLRLLLRKAGLDPIAAFATLEAVNDVPAVPVLRNRSRHIALLRPNGGGVPELPRELAGMLRFPPEVLRLQPAPALVW</sequence>
<dbReference type="EMBL" id="JACRAF010000015">
    <property type="protein sequence ID" value="MBI4920886.1"/>
    <property type="molecule type" value="Genomic_DNA"/>
</dbReference>
<comment type="caution">
    <text evidence="1">The sequence shown here is derived from an EMBL/GenBank/DDBJ whole genome shotgun (WGS) entry which is preliminary data.</text>
</comment>
<gene>
    <name evidence="1" type="ORF">HY834_03995</name>
</gene>
<evidence type="ECO:0000313" key="1">
    <source>
        <dbReference type="EMBL" id="MBI4920886.1"/>
    </source>
</evidence>
<name>A0A933NXD0_9HYPH</name>
<evidence type="ECO:0000313" key="2">
    <source>
        <dbReference type="Proteomes" id="UP000782610"/>
    </source>
</evidence>
<organism evidence="1 2">
    <name type="scientific">Devosia nanyangense</name>
    <dbReference type="NCBI Taxonomy" id="1228055"/>
    <lineage>
        <taxon>Bacteria</taxon>
        <taxon>Pseudomonadati</taxon>
        <taxon>Pseudomonadota</taxon>
        <taxon>Alphaproteobacteria</taxon>
        <taxon>Hyphomicrobiales</taxon>
        <taxon>Devosiaceae</taxon>
        <taxon>Devosia</taxon>
    </lineage>
</organism>
<reference evidence="1" key="1">
    <citation type="submission" date="2020-07" db="EMBL/GenBank/DDBJ databases">
        <title>Huge and variable diversity of episymbiotic CPR bacteria and DPANN archaea in groundwater ecosystems.</title>
        <authorList>
            <person name="He C.Y."/>
            <person name="Keren R."/>
            <person name="Whittaker M."/>
            <person name="Farag I.F."/>
            <person name="Doudna J."/>
            <person name="Cate J.H.D."/>
            <person name="Banfield J.F."/>
        </authorList>
    </citation>
    <scope>NUCLEOTIDE SEQUENCE</scope>
    <source>
        <strain evidence="1">NC_groundwater_1586_Pr3_B-0.1um_66_15</strain>
    </source>
</reference>
<dbReference type="SUPFAM" id="SSF54909">
    <property type="entry name" value="Dimeric alpha+beta barrel"/>
    <property type="match status" value="1"/>
</dbReference>
<protein>
    <submittedName>
        <fullName evidence="1">NIPSNAP family protein</fullName>
    </submittedName>
</protein>
<dbReference type="AlphaFoldDB" id="A0A933NXD0"/>
<dbReference type="Gene3D" id="3.30.70.100">
    <property type="match status" value="1"/>
</dbReference>
<dbReference type="InterPro" id="IPR011008">
    <property type="entry name" value="Dimeric_a/b-barrel"/>
</dbReference>
<dbReference type="Proteomes" id="UP000782610">
    <property type="component" value="Unassembled WGS sequence"/>
</dbReference>
<accession>A0A933NXD0</accession>
<proteinExistence type="predicted"/>